<dbReference type="RefSeq" id="XP_067483691.1">
    <property type="nucleotide sequence ID" value="XM_067620501.1"/>
</dbReference>
<evidence type="ECO:0000313" key="2">
    <source>
        <dbReference type="EMBL" id="OJJ76444.1"/>
    </source>
</evidence>
<protein>
    <submittedName>
        <fullName evidence="2">Uncharacterized protein</fullName>
    </submittedName>
</protein>
<reference evidence="3" key="1">
    <citation type="journal article" date="2017" name="Genome Biol.">
        <title>Comparative genomics reveals high biological diversity and specific adaptations in the industrially and medically important fungal genus Aspergillus.</title>
        <authorList>
            <person name="de Vries R.P."/>
            <person name="Riley R."/>
            <person name="Wiebenga A."/>
            <person name="Aguilar-Osorio G."/>
            <person name="Amillis S."/>
            <person name="Uchima C.A."/>
            <person name="Anderluh G."/>
            <person name="Asadollahi M."/>
            <person name="Askin M."/>
            <person name="Barry K."/>
            <person name="Battaglia E."/>
            <person name="Bayram O."/>
            <person name="Benocci T."/>
            <person name="Braus-Stromeyer S.A."/>
            <person name="Caldana C."/>
            <person name="Canovas D."/>
            <person name="Cerqueira G.C."/>
            <person name="Chen F."/>
            <person name="Chen W."/>
            <person name="Choi C."/>
            <person name="Clum A."/>
            <person name="Dos Santos R.A."/>
            <person name="Damasio A.R."/>
            <person name="Diallinas G."/>
            <person name="Emri T."/>
            <person name="Fekete E."/>
            <person name="Flipphi M."/>
            <person name="Freyberg S."/>
            <person name="Gallo A."/>
            <person name="Gournas C."/>
            <person name="Habgood R."/>
            <person name="Hainaut M."/>
            <person name="Harispe M.L."/>
            <person name="Henrissat B."/>
            <person name="Hilden K.S."/>
            <person name="Hope R."/>
            <person name="Hossain A."/>
            <person name="Karabika E."/>
            <person name="Karaffa L."/>
            <person name="Karanyi Z."/>
            <person name="Krasevec N."/>
            <person name="Kuo A."/>
            <person name="Kusch H."/>
            <person name="LaButti K."/>
            <person name="Lagendijk E.L."/>
            <person name="Lapidus A."/>
            <person name="Levasseur A."/>
            <person name="Lindquist E."/>
            <person name="Lipzen A."/>
            <person name="Logrieco A.F."/>
            <person name="MacCabe A."/>
            <person name="Maekelae M.R."/>
            <person name="Malavazi I."/>
            <person name="Melin P."/>
            <person name="Meyer V."/>
            <person name="Mielnichuk N."/>
            <person name="Miskei M."/>
            <person name="Molnar A.P."/>
            <person name="Mule G."/>
            <person name="Ngan C.Y."/>
            <person name="Orejas M."/>
            <person name="Orosz E."/>
            <person name="Ouedraogo J.P."/>
            <person name="Overkamp K.M."/>
            <person name="Park H.-S."/>
            <person name="Perrone G."/>
            <person name="Piumi F."/>
            <person name="Punt P.J."/>
            <person name="Ram A.F."/>
            <person name="Ramon A."/>
            <person name="Rauscher S."/>
            <person name="Record E."/>
            <person name="Riano-Pachon D.M."/>
            <person name="Robert V."/>
            <person name="Roehrig J."/>
            <person name="Ruller R."/>
            <person name="Salamov A."/>
            <person name="Salih N.S."/>
            <person name="Samson R.A."/>
            <person name="Sandor E."/>
            <person name="Sanguinetti M."/>
            <person name="Schuetze T."/>
            <person name="Sepcic K."/>
            <person name="Shelest E."/>
            <person name="Sherlock G."/>
            <person name="Sophianopoulou V."/>
            <person name="Squina F.M."/>
            <person name="Sun H."/>
            <person name="Susca A."/>
            <person name="Todd R.B."/>
            <person name="Tsang A."/>
            <person name="Unkles S.E."/>
            <person name="van de Wiele N."/>
            <person name="van Rossen-Uffink D."/>
            <person name="Oliveira J.V."/>
            <person name="Vesth T.C."/>
            <person name="Visser J."/>
            <person name="Yu J.-H."/>
            <person name="Zhou M."/>
            <person name="Andersen M.R."/>
            <person name="Archer D.B."/>
            <person name="Baker S.E."/>
            <person name="Benoit I."/>
            <person name="Brakhage A.A."/>
            <person name="Braus G.H."/>
            <person name="Fischer R."/>
            <person name="Frisvad J.C."/>
            <person name="Goldman G.H."/>
            <person name="Houbraken J."/>
            <person name="Oakley B."/>
            <person name="Pocsi I."/>
            <person name="Scazzocchio C."/>
            <person name="Seiboth B."/>
            <person name="vanKuyk P.A."/>
            <person name="Wortman J."/>
            <person name="Dyer P.S."/>
            <person name="Grigoriev I.V."/>
        </authorList>
    </citation>
    <scope>NUCLEOTIDE SEQUENCE [LARGE SCALE GENOMIC DNA]</scope>
    <source>
        <strain evidence="3">CBS 101740 / IMI 381727 / IBT 21946</strain>
    </source>
</reference>
<dbReference type="AlphaFoldDB" id="A0A1L9UXM5"/>
<dbReference type="EMBL" id="KV878680">
    <property type="protein sequence ID" value="OJJ76444.1"/>
    <property type="molecule type" value="Genomic_DNA"/>
</dbReference>
<gene>
    <name evidence="2" type="ORF">ASPBRDRAFT_192583</name>
</gene>
<dbReference type="VEuPathDB" id="FungiDB:ASPBRDRAFT_192583"/>
<proteinExistence type="predicted"/>
<evidence type="ECO:0000256" key="1">
    <source>
        <dbReference type="SAM" id="MobiDB-lite"/>
    </source>
</evidence>
<organism evidence="2 3">
    <name type="scientific">Aspergillus brasiliensis (strain CBS 101740 / IMI 381727 / IBT 21946)</name>
    <dbReference type="NCBI Taxonomy" id="767769"/>
    <lineage>
        <taxon>Eukaryota</taxon>
        <taxon>Fungi</taxon>
        <taxon>Dikarya</taxon>
        <taxon>Ascomycota</taxon>
        <taxon>Pezizomycotina</taxon>
        <taxon>Eurotiomycetes</taxon>
        <taxon>Eurotiomycetidae</taxon>
        <taxon>Eurotiales</taxon>
        <taxon>Aspergillaceae</taxon>
        <taxon>Aspergillus</taxon>
        <taxon>Aspergillus subgen. Circumdati</taxon>
    </lineage>
</organism>
<evidence type="ECO:0000313" key="3">
    <source>
        <dbReference type="Proteomes" id="UP000184499"/>
    </source>
</evidence>
<name>A0A1L9UXM5_ASPBC</name>
<dbReference type="GeneID" id="93572989"/>
<accession>A0A1L9UXM5</accession>
<dbReference type="OrthoDB" id="10635356at2759"/>
<feature type="region of interest" description="Disordered" evidence="1">
    <location>
        <begin position="1"/>
        <end position="76"/>
    </location>
</feature>
<keyword evidence="3" id="KW-1185">Reference proteome</keyword>
<dbReference type="Proteomes" id="UP000184499">
    <property type="component" value="Unassembled WGS sequence"/>
</dbReference>
<sequence>MAADIVARIPGDETHVEDLPGGGQSNLERFIAYGRETGEKKAPKGCRSRRRKEPESEPERGALLQANFRPASFGPT</sequence>